<reference evidence="2 3" key="1">
    <citation type="submission" date="2008-07" db="EMBL/GenBank/DDBJ databases">
        <authorList>
            <person name="Tandeau de Marsac N."/>
            <person name="Ferriera S."/>
            <person name="Johnson J."/>
            <person name="Kravitz S."/>
            <person name="Beeson K."/>
            <person name="Sutton G."/>
            <person name="Rogers Y.-H."/>
            <person name="Friedman R."/>
            <person name="Frazier M."/>
            <person name="Venter J.C."/>
        </authorList>
    </citation>
    <scope>NUCLEOTIDE SEQUENCE [LARGE SCALE GENOMIC DNA]</scope>
    <source>
        <strain evidence="2 3">PCC 7420</strain>
    </source>
</reference>
<feature type="compositionally biased region" description="Basic residues" evidence="1">
    <location>
        <begin position="29"/>
        <end position="38"/>
    </location>
</feature>
<dbReference type="STRING" id="118168.MC7420_3332"/>
<name>B4VZ48_9CYAN</name>
<dbReference type="AlphaFoldDB" id="B4VZ48"/>
<protein>
    <submittedName>
        <fullName evidence="2">Uncharacterized protein</fullName>
    </submittedName>
</protein>
<evidence type="ECO:0000313" key="3">
    <source>
        <dbReference type="Proteomes" id="UP000003835"/>
    </source>
</evidence>
<feature type="region of interest" description="Disordered" evidence="1">
    <location>
        <begin position="1"/>
        <end position="38"/>
    </location>
</feature>
<dbReference type="HOGENOM" id="CLU_3326774_0_0_3"/>
<organism evidence="2 3">
    <name type="scientific">Coleofasciculus chthonoplastes PCC 7420</name>
    <dbReference type="NCBI Taxonomy" id="118168"/>
    <lineage>
        <taxon>Bacteria</taxon>
        <taxon>Bacillati</taxon>
        <taxon>Cyanobacteriota</taxon>
        <taxon>Cyanophyceae</taxon>
        <taxon>Coleofasciculales</taxon>
        <taxon>Coleofasciculaceae</taxon>
        <taxon>Coleofasciculus</taxon>
    </lineage>
</organism>
<dbReference type="Proteomes" id="UP000003835">
    <property type="component" value="Unassembled WGS sequence"/>
</dbReference>
<keyword evidence="3" id="KW-1185">Reference proteome</keyword>
<sequence>MDNGFIGVEDEANLAKTPEAPPCQEAQHWVRHPRVASL</sequence>
<accession>B4VZ48</accession>
<proteinExistence type="predicted"/>
<dbReference type="EMBL" id="DS989861">
    <property type="protein sequence ID" value="EDX72886.1"/>
    <property type="molecule type" value="Genomic_DNA"/>
</dbReference>
<evidence type="ECO:0000313" key="2">
    <source>
        <dbReference type="EMBL" id="EDX72886.1"/>
    </source>
</evidence>
<gene>
    <name evidence="2" type="ORF">MC7420_3332</name>
</gene>
<evidence type="ECO:0000256" key="1">
    <source>
        <dbReference type="SAM" id="MobiDB-lite"/>
    </source>
</evidence>